<dbReference type="AlphaFoldDB" id="A0A6J5EJ47"/>
<organism evidence="1 2">
    <name type="scientific">Paraburkholderia solisilvae</name>
    <dbReference type="NCBI Taxonomy" id="624376"/>
    <lineage>
        <taxon>Bacteria</taxon>
        <taxon>Pseudomonadati</taxon>
        <taxon>Pseudomonadota</taxon>
        <taxon>Betaproteobacteria</taxon>
        <taxon>Burkholderiales</taxon>
        <taxon>Burkholderiaceae</taxon>
        <taxon>Paraburkholderia</taxon>
    </lineage>
</organism>
<protein>
    <submittedName>
        <fullName evidence="1">Uncharacterized protein</fullName>
    </submittedName>
</protein>
<keyword evidence="2" id="KW-1185">Reference proteome</keyword>
<accession>A0A6J5EJ47</accession>
<reference evidence="1 2" key="1">
    <citation type="submission" date="2020-04" db="EMBL/GenBank/DDBJ databases">
        <authorList>
            <person name="De Canck E."/>
        </authorList>
    </citation>
    <scope>NUCLEOTIDE SEQUENCE [LARGE SCALE GENOMIC DNA]</scope>
    <source>
        <strain evidence="1 2">LMG 29739</strain>
    </source>
</reference>
<proteinExistence type="predicted"/>
<name>A0A6J5EJ47_9BURK</name>
<sequence length="31" mass="3540">MSADDGTRRFFFVNGVDLRGEHKFVSYNGCN</sequence>
<evidence type="ECO:0000313" key="2">
    <source>
        <dbReference type="Proteomes" id="UP000494329"/>
    </source>
</evidence>
<dbReference type="Proteomes" id="UP000494329">
    <property type="component" value="Unassembled WGS sequence"/>
</dbReference>
<gene>
    <name evidence="1" type="ORF">LMG29739_04495</name>
</gene>
<dbReference type="EMBL" id="CADIKF010000040">
    <property type="protein sequence ID" value="CAB3765035.1"/>
    <property type="molecule type" value="Genomic_DNA"/>
</dbReference>
<evidence type="ECO:0000313" key="1">
    <source>
        <dbReference type="EMBL" id="CAB3765035.1"/>
    </source>
</evidence>